<dbReference type="EMBL" id="JBHUOL010000018">
    <property type="protein sequence ID" value="MFD2909593.1"/>
    <property type="molecule type" value="Genomic_DNA"/>
</dbReference>
<keyword evidence="2" id="KW-1185">Reference proteome</keyword>
<evidence type="ECO:0000313" key="1">
    <source>
        <dbReference type="EMBL" id="MFD2909593.1"/>
    </source>
</evidence>
<sequence>MKQLANSDVSFLFYNPMNKVYQDKTYFYDEAHLRTNGAIIFTNELIKQLKAN</sequence>
<organism evidence="1 2">
    <name type="scientific">Flavobacterium ardleyense</name>
    <dbReference type="NCBI Taxonomy" id="2038737"/>
    <lineage>
        <taxon>Bacteria</taxon>
        <taxon>Pseudomonadati</taxon>
        <taxon>Bacteroidota</taxon>
        <taxon>Flavobacteriia</taxon>
        <taxon>Flavobacteriales</taxon>
        <taxon>Flavobacteriaceae</taxon>
        <taxon>Flavobacterium</taxon>
    </lineage>
</organism>
<dbReference type="Proteomes" id="UP001597549">
    <property type="component" value="Unassembled WGS sequence"/>
</dbReference>
<reference evidence="2" key="1">
    <citation type="journal article" date="2019" name="Int. J. Syst. Evol. Microbiol.">
        <title>The Global Catalogue of Microorganisms (GCM) 10K type strain sequencing project: providing services to taxonomists for standard genome sequencing and annotation.</title>
        <authorList>
            <consortium name="The Broad Institute Genomics Platform"/>
            <consortium name="The Broad Institute Genome Sequencing Center for Infectious Disease"/>
            <person name="Wu L."/>
            <person name="Ma J."/>
        </authorList>
    </citation>
    <scope>NUCLEOTIDE SEQUENCE [LARGE SCALE GENOMIC DNA]</scope>
    <source>
        <strain evidence="2">KCTC 52644</strain>
    </source>
</reference>
<protein>
    <submittedName>
        <fullName evidence="1">Uncharacterized protein</fullName>
    </submittedName>
</protein>
<comment type="caution">
    <text evidence="1">The sequence shown here is derived from an EMBL/GenBank/DDBJ whole genome shotgun (WGS) entry which is preliminary data.</text>
</comment>
<gene>
    <name evidence="1" type="ORF">ACFSX9_12720</name>
</gene>
<evidence type="ECO:0000313" key="2">
    <source>
        <dbReference type="Proteomes" id="UP001597549"/>
    </source>
</evidence>
<proteinExistence type="predicted"/>
<name>A0ABW5ZBL6_9FLAO</name>
<accession>A0ABW5ZBL6</accession>
<dbReference type="RefSeq" id="WP_379808225.1">
    <property type="nucleotide sequence ID" value="NZ_JBHUOL010000018.1"/>
</dbReference>